<dbReference type="EC" id="4.1.1.22" evidence="3"/>
<protein>
    <submittedName>
        <fullName evidence="3">Histidine decarboxylase</fullName>
        <ecNumber evidence="3">4.1.1.22</ecNumber>
    </submittedName>
</protein>
<keyword evidence="2" id="KW-0210">Decarboxylase</keyword>
<accession>A0A6J4VX75</accession>
<comment type="similarity">
    <text evidence="1">Belongs to the group II decarboxylase family.</text>
</comment>
<evidence type="ECO:0000313" key="3">
    <source>
        <dbReference type="EMBL" id="CAA9588043.1"/>
    </source>
</evidence>
<dbReference type="PANTHER" id="PTHR46101:SF2">
    <property type="entry name" value="SERINE DECARBOXYLASE"/>
    <property type="match status" value="1"/>
</dbReference>
<keyword evidence="3" id="KW-0456">Lyase</keyword>
<dbReference type="PANTHER" id="PTHR46101">
    <property type="match status" value="1"/>
</dbReference>
<dbReference type="AlphaFoldDB" id="A0A6J4VX75"/>
<organism evidence="3">
    <name type="scientific">uncultured Synechococcales cyanobacterium</name>
    <dbReference type="NCBI Taxonomy" id="1936017"/>
    <lineage>
        <taxon>Bacteria</taxon>
        <taxon>Bacillati</taxon>
        <taxon>Cyanobacteriota</taxon>
        <taxon>Cyanophyceae</taxon>
        <taxon>Synechococcales</taxon>
        <taxon>environmental samples</taxon>
    </lineage>
</organism>
<reference evidence="3" key="1">
    <citation type="submission" date="2020-02" db="EMBL/GenBank/DDBJ databases">
        <authorList>
            <person name="Meier V. D."/>
        </authorList>
    </citation>
    <scope>NUCLEOTIDE SEQUENCE</scope>
    <source>
        <strain evidence="3">AVDCRST_MAG81</strain>
    </source>
</reference>
<dbReference type="GO" id="GO:0004398">
    <property type="term" value="F:histidine decarboxylase activity"/>
    <property type="evidence" value="ECO:0007669"/>
    <property type="project" value="UniProtKB-EC"/>
</dbReference>
<evidence type="ECO:0000256" key="2">
    <source>
        <dbReference type="ARBA" id="ARBA00022793"/>
    </source>
</evidence>
<dbReference type="InterPro" id="IPR051151">
    <property type="entry name" value="Group_II_Decarboxylase"/>
</dbReference>
<name>A0A6J4VX75_9CYAN</name>
<gene>
    <name evidence="3" type="ORF">AVDCRST_MAG81-4310</name>
</gene>
<evidence type="ECO:0000256" key="1">
    <source>
        <dbReference type="ARBA" id="ARBA00009533"/>
    </source>
</evidence>
<dbReference type="EMBL" id="CADCWO010000223">
    <property type="protein sequence ID" value="CAA9588043.1"/>
    <property type="molecule type" value="Genomic_DNA"/>
</dbReference>
<sequence>MLNKNSNTVVFQKPSDKLIKKWQLAAQGDLAHIVVMPNISQVKIDQFIDDLLHESLLACKDLVQAA</sequence>
<proteinExistence type="inferred from homology"/>